<dbReference type="GeneID" id="40100444"/>
<accession>A0A2C9CWZ1</accession>
<dbReference type="KEGG" id="vg:40100444"/>
<evidence type="ECO:0000313" key="1">
    <source>
        <dbReference type="EMBL" id="SOK58303.1"/>
    </source>
</evidence>
<name>A0A2C9CWZ1_9CAUD</name>
<keyword evidence="3" id="KW-1185">Reference proteome</keyword>
<dbReference type="EMBL" id="LT960551">
    <property type="protein sequence ID" value="SOK58303.1"/>
    <property type="molecule type" value="Genomic_DNA"/>
</dbReference>
<reference evidence="1" key="2">
    <citation type="submission" date="2017-10" db="EMBL/GenBank/DDBJ databases">
        <authorList>
            <person name="Banno H."/>
            <person name="Chua N.-H."/>
        </authorList>
    </citation>
    <scope>NUCLEOTIDE SEQUENCE [LARGE SCALE GENOMIC DNA]</scope>
</reference>
<dbReference type="EMBL" id="LR596615">
    <property type="protein sequence ID" value="VUE36072.1"/>
    <property type="molecule type" value="Genomic_DNA"/>
</dbReference>
<dbReference type="OrthoDB" id="27444at10239"/>
<evidence type="ECO:0000313" key="2">
    <source>
        <dbReference type="EMBL" id="VUE36072.1"/>
    </source>
</evidence>
<dbReference type="RefSeq" id="YP_009623636.1">
    <property type="nucleotide sequence ID" value="NC_042116.1"/>
</dbReference>
<dbReference type="Proteomes" id="UP000240931">
    <property type="component" value="Segment"/>
</dbReference>
<dbReference type="Proteomes" id="UP000317227">
    <property type="component" value="Segment"/>
</dbReference>
<sequence length="66" mass="7094">MFNVVGCLGCTIGSAASVDEAITLVRSQVPVGKKKQSTMRNALSTLRQGQQYHVDYGHSGVTVERL</sequence>
<proteinExistence type="predicted"/>
<reference evidence="2 4" key="3">
    <citation type="submission" date="2019-06" db="EMBL/GenBank/DDBJ databases">
        <authorList>
            <person name="Bower L."/>
            <person name="Leinonen R."/>
        </authorList>
    </citation>
    <scope>NUCLEOTIDE SEQUENCE [LARGE SCALE GENOMIC DNA]</scope>
</reference>
<gene>
    <name evidence="1" type="primary">g026</name>
</gene>
<evidence type="ECO:0000313" key="3">
    <source>
        <dbReference type="Proteomes" id="UP000240931"/>
    </source>
</evidence>
<evidence type="ECO:0000313" key="4">
    <source>
        <dbReference type="Proteomes" id="UP000317227"/>
    </source>
</evidence>
<organism evidence="1 3">
    <name type="scientific">Yersinia phage fHe-Yen9-04</name>
    <dbReference type="NCBI Taxonomy" id="2052742"/>
    <lineage>
        <taxon>Viruses</taxon>
        <taxon>Duplodnaviria</taxon>
        <taxon>Heunggongvirae</taxon>
        <taxon>Uroviricota</taxon>
        <taxon>Caudoviricetes</taxon>
        <taxon>Eneladusvirus</taxon>
        <taxon>Eneladusvirus Yen904</taxon>
    </lineage>
</organism>
<reference evidence="3" key="1">
    <citation type="submission" date="2017-10" db="EMBL/GenBank/DDBJ databases">
        <authorList>
            <person name="Skurnik M."/>
        </authorList>
    </citation>
    <scope>NUCLEOTIDE SEQUENCE [LARGE SCALE GENOMIC DNA]</scope>
</reference>
<protein>
    <submittedName>
        <fullName evidence="1">G026 protein</fullName>
    </submittedName>
</protein>